<evidence type="ECO:0000256" key="5">
    <source>
        <dbReference type="ARBA" id="ARBA00023172"/>
    </source>
</evidence>
<keyword evidence="3" id="KW-0229">DNA integration</keyword>
<dbReference type="InterPro" id="IPR010998">
    <property type="entry name" value="Integrase_recombinase_N"/>
</dbReference>
<dbReference type="GO" id="GO:0003677">
    <property type="term" value="F:DNA binding"/>
    <property type="evidence" value="ECO:0007669"/>
    <property type="project" value="UniProtKB-KW"/>
</dbReference>
<reference evidence="7" key="1">
    <citation type="journal article" date="2021" name="PeerJ">
        <title>Extensive microbial diversity within the chicken gut microbiome revealed by metagenomics and culture.</title>
        <authorList>
            <person name="Gilroy R."/>
            <person name="Ravi A."/>
            <person name="Getino M."/>
            <person name="Pursley I."/>
            <person name="Horton D.L."/>
            <person name="Alikhan N.F."/>
            <person name="Baker D."/>
            <person name="Gharbi K."/>
            <person name="Hall N."/>
            <person name="Watson M."/>
            <person name="Adriaenssens E.M."/>
            <person name="Foster-Nyarko E."/>
            <person name="Jarju S."/>
            <person name="Secka A."/>
            <person name="Antonio M."/>
            <person name="Oren A."/>
            <person name="Chaudhuri R.R."/>
            <person name="La Ragione R."/>
            <person name="Hildebrand F."/>
            <person name="Pallen M.J."/>
        </authorList>
    </citation>
    <scope>NUCLEOTIDE SEQUENCE</scope>
    <source>
        <strain evidence="7">ChiSjej5B23-2810</strain>
    </source>
</reference>
<dbReference type="Gene3D" id="1.10.443.10">
    <property type="entry name" value="Intergrase catalytic core"/>
    <property type="match status" value="1"/>
</dbReference>
<evidence type="ECO:0000256" key="3">
    <source>
        <dbReference type="ARBA" id="ARBA00022908"/>
    </source>
</evidence>
<organism evidence="7 8">
    <name type="scientific">Candidatus Faecalibacterium faecigallinarum</name>
    <dbReference type="NCBI Taxonomy" id="2838577"/>
    <lineage>
        <taxon>Bacteria</taxon>
        <taxon>Bacillati</taxon>
        <taxon>Bacillota</taxon>
        <taxon>Clostridia</taxon>
        <taxon>Eubacteriales</taxon>
        <taxon>Oscillospiraceae</taxon>
        <taxon>Faecalibacterium</taxon>
    </lineage>
</organism>
<dbReference type="InterPro" id="IPR011010">
    <property type="entry name" value="DNA_brk_join_enz"/>
</dbReference>
<dbReference type="AlphaFoldDB" id="A0A9D2P845"/>
<dbReference type="GO" id="GO:0006310">
    <property type="term" value="P:DNA recombination"/>
    <property type="evidence" value="ECO:0007669"/>
    <property type="project" value="UniProtKB-KW"/>
</dbReference>
<evidence type="ECO:0000313" key="8">
    <source>
        <dbReference type="Proteomes" id="UP000823906"/>
    </source>
</evidence>
<dbReference type="Pfam" id="PF00589">
    <property type="entry name" value="Phage_integrase"/>
    <property type="match status" value="1"/>
</dbReference>
<dbReference type="InterPro" id="IPR013762">
    <property type="entry name" value="Integrase-like_cat_sf"/>
</dbReference>
<dbReference type="InterPro" id="IPR050090">
    <property type="entry name" value="Tyrosine_recombinase_XerCD"/>
</dbReference>
<dbReference type="Proteomes" id="UP000823906">
    <property type="component" value="Unassembled WGS sequence"/>
</dbReference>
<comment type="function">
    <text evidence="1">Site-specific tyrosine recombinase, which acts by catalyzing the cutting and rejoining of the recombining DNA molecules.</text>
</comment>
<evidence type="ECO:0000313" key="7">
    <source>
        <dbReference type="EMBL" id="HJC46056.1"/>
    </source>
</evidence>
<dbReference type="CDD" id="cd01189">
    <property type="entry name" value="INT_ICEBs1_C_like"/>
    <property type="match status" value="1"/>
</dbReference>
<evidence type="ECO:0000259" key="6">
    <source>
        <dbReference type="PROSITE" id="PS51898"/>
    </source>
</evidence>
<evidence type="ECO:0000256" key="4">
    <source>
        <dbReference type="ARBA" id="ARBA00023125"/>
    </source>
</evidence>
<gene>
    <name evidence="7" type="ORF">H9703_08005</name>
</gene>
<reference evidence="7" key="2">
    <citation type="submission" date="2021-04" db="EMBL/GenBank/DDBJ databases">
        <authorList>
            <person name="Gilroy R."/>
        </authorList>
    </citation>
    <scope>NUCLEOTIDE SEQUENCE</scope>
    <source>
        <strain evidence="7">ChiSjej5B23-2810</strain>
    </source>
</reference>
<dbReference type="GO" id="GO:0015074">
    <property type="term" value="P:DNA integration"/>
    <property type="evidence" value="ECO:0007669"/>
    <property type="project" value="UniProtKB-KW"/>
</dbReference>
<evidence type="ECO:0000256" key="2">
    <source>
        <dbReference type="ARBA" id="ARBA00008857"/>
    </source>
</evidence>
<feature type="non-terminal residue" evidence="7">
    <location>
        <position position="282"/>
    </location>
</feature>
<keyword evidence="5" id="KW-0233">DNA recombination</keyword>
<dbReference type="Gene3D" id="1.10.150.130">
    <property type="match status" value="1"/>
</dbReference>
<sequence length="282" mass="31608">MARNHHSKTVTAKMKFSELAAQWILSVSHGIKESTLAHYHYTLERYLLPVFGGDSLSALNEQRLEQGILQVISAANGSHKPLGTSSSRECLTMLRRICKYAAHLHLMRSMEIFVKLPRMEAKQTKPFSAQEQTALRDFVLAAPTPRKVGLLLQMQLGLRIGEVCGLQWGDFDFKSGILTVQRTVSRIYCGTGCTKIVVQTPKTKSSGREIPIPHDLAALLRKLRGNASPDTWFLSGSTERPVEPRCYRKSIRGYLRRAGVRRVHPHALRHTFATTCLQSGCD</sequence>
<dbReference type="PROSITE" id="PS51898">
    <property type="entry name" value="TYR_RECOMBINASE"/>
    <property type="match status" value="1"/>
</dbReference>
<dbReference type="SUPFAM" id="SSF56349">
    <property type="entry name" value="DNA breaking-rejoining enzymes"/>
    <property type="match status" value="1"/>
</dbReference>
<accession>A0A9D2P845</accession>
<dbReference type="PANTHER" id="PTHR30349">
    <property type="entry name" value="PHAGE INTEGRASE-RELATED"/>
    <property type="match status" value="1"/>
</dbReference>
<evidence type="ECO:0000256" key="1">
    <source>
        <dbReference type="ARBA" id="ARBA00003283"/>
    </source>
</evidence>
<dbReference type="EMBL" id="DWWN01000053">
    <property type="protein sequence ID" value="HJC46056.1"/>
    <property type="molecule type" value="Genomic_DNA"/>
</dbReference>
<dbReference type="InterPro" id="IPR004107">
    <property type="entry name" value="Integrase_SAM-like_N"/>
</dbReference>
<feature type="domain" description="Tyr recombinase" evidence="6">
    <location>
        <begin position="122"/>
        <end position="282"/>
    </location>
</feature>
<proteinExistence type="inferred from homology"/>
<comment type="caution">
    <text evidence="7">The sequence shown here is derived from an EMBL/GenBank/DDBJ whole genome shotgun (WGS) entry which is preliminary data.</text>
</comment>
<name>A0A9D2P845_9FIRM</name>
<protein>
    <submittedName>
        <fullName evidence="7">Site-specific integrase</fullName>
    </submittedName>
</protein>
<comment type="similarity">
    <text evidence="2">Belongs to the 'phage' integrase family.</text>
</comment>
<dbReference type="Pfam" id="PF14659">
    <property type="entry name" value="Phage_int_SAM_3"/>
    <property type="match status" value="1"/>
</dbReference>
<dbReference type="InterPro" id="IPR002104">
    <property type="entry name" value="Integrase_catalytic"/>
</dbReference>
<keyword evidence="4" id="KW-0238">DNA-binding</keyword>
<dbReference type="PANTHER" id="PTHR30349:SF41">
    <property type="entry name" value="INTEGRASE_RECOMBINASE PROTEIN MJ0367-RELATED"/>
    <property type="match status" value="1"/>
</dbReference>